<feature type="domain" description="Ionotropic glutamate receptor C-terminal" evidence="4">
    <location>
        <begin position="27"/>
        <end position="246"/>
    </location>
</feature>
<keyword evidence="1 2" id="KW-0732">Signal</keyword>
<dbReference type="RefSeq" id="WP_111572094.1">
    <property type="nucleotide sequence ID" value="NZ_QLME01000009.1"/>
</dbReference>
<organism evidence="5 6">
    <name type="scientific">Halanaerobium saccharolyticum</name>
    <dbReference type="NCBI Taxonomy" id="43595"/>
    <lineage>
        <taxon>Bacteria</taxon>
        <taxon>Bacillati</taxon>
        <taxon>Bacillota</taxon>
        <taxon>Clostridia</taxon>
        <taxon>Halanaerobiales</taxon>
        <taxon>Halanaerobiaceae</taxon>
        <taxon>Halanaerobium</taxon>
    </lineage>
</organism>
<dbReference type="GO" id="GO:0016020">
    <property type="term" value="C:membrane"/>
    <property type="evidence" value="ECO:0007669"/>
    <property type="project" value="InterPro"/>
</dbReference>
<dbReference type="InterPro" id="IPR001320">
    <property type="entry name" value="Iontro_rcpt_C"/>
</dbReference>
<sequence length="246" mass="26881">MKFKQSLVFIFVVAAVLVLSSGVMAQTYVVGTNASFPPFEYVEDGEIVGFDIELIKEIAELQGFEVEVRDISFDSLIPGLASGSLDIVAAGMTITAAREEVVDFSDPYYSANQSVLVHEESDANLTVLFGNQDVGVQTGTTGDTWVRDNLLEDEVLTGELRNYDSYVFVIRDLANQNIDAAVLDKPVAETYSQNNPVKVVAEIITGEEYGIAVGEGNEELLAEINAGLEKIKNNGTMEELIQKYFE</sequence>
<dbReference type="AlphaFoldDB" id="A0A4R7Z8R2"/>
<dbReference type="SMART" id="SM00062">
    <property type="entry name" value="PBPb"/>
    <property type="match status" value="1"/>
</dbReference>
<dbReference type="PANTHER" id="PTHR35936:SF17">
    <property type="entry name" value="ARGININE-BINDING EXTRACELLULAR PROTEIN ARTP"/>
    <property type="match status" value="1"/>
</dbReference>
<dbReference type="Pfam" id="PF00497">
    <property type="entry name" value="SBP_bac_3"/>
    <property type="match status" value="1"/>
</dbReference>
<feature type="domain" description="Solute-binding protein family 3/N-terminal" evidence="3">
    <location>
        <begin position="27"/>
        <end position="246"/>
    </location>
</feature>
<evidence type="ECO:0000313" key="6">
    <source>
        <dbReference type="Proteomes" id="UP000294697"/>
    </source>
</evidence>
<dbReference type="SMART" id="SM00079">
    <property type="entry name" value="PBPe"/>
    <property type="match status" value="1"/>
</dbReference>
<dbReference type="GO" id="GO:0015276">
    <property type="term" value="F:ligand-gated monoatomic ion channel activity"/>
    <property type="evidence" value="ECO:0007669"/>
    <property type="project" value="InterPro"/>
</dbReference>
<dbReference type="PANTHER" id="PTHR35936">
    <property type="entry name" value="MEMBRANE-BOUND LYTIC MUREIN TRANSGLYCOSYLASE F"/>
    <property type="match status" value="1"/>
</dbReference>
<dbReference type="CDD" id="cd13624">
    <property type="entry name" value="PBP2_Arg_Lys_His"/>
    <property type="match status" value="1"/>
</dbReference>
<gene>
    <name evidence="5" type="ORF">C8C77_10246</name>
</gene>
<feature type="chain" id="PRO_5020313660" evidence="2">
    <location>
        <begin position="26"/>
        <end position="246"/>
    </location>
</feature>
<evidence type="ECO:0000259" key="4">
    <source>
        <dbReference type="SMART" id="SM00079"/>
    </source>
</evidence>
<protein>
    <submittedName>
        <fullName evidence="5">Amino acid ABC transporter substrate-binding protein (PAAT family)</fullName>
    </submittedName>
</protein>
<dbReference type="SUPFAM" id="SSF53850">
    <property type="entry name" value="Periplasmic binding protein-like II"/>
    <property type="match status" value="1"/>
</dbReference>
<evidence type="ECO:0000313" key="5">
    <source>
        <dbReference type="EMBL" id="TDW07246.1"/>
    </source>
</evidence>
<dbReference type="Proteomes" id="UP000294697">
    <property type="component" value="Unassembled WGS sequence"/>
</dbReference>
<feature type="signal peptide" evidence="2">
    <location>
        <begin position="1"/>
        <end position="25"/>
    </location>
</feature>
<evidence type="ECO:0000256" key="1">
    <source>
        <dbReference type="ARBA" id="ARBA00022729"/>
    </source>
</evidence>
<comment type="caution">
    <text evidence="5">The sequence shown here is derived from an EMBL/GenBank/DDBJ whole genome shotgun (WGS) entry which is preliminary data.</text>
</comment>
<dbReference type="Gene3D" id="3.40.190.10">
    <property type="entry name" value="Periplasmic binding protein-like II"/>
    <property type="match status" value="2"/>
</dbReference>
<dbReference type="EMBL" id="SODA01000002">
    <property type="protein sequence ID" value="TDW07246.1"/>
    <property type="molecule type" value="Genomic_DNA"/>
</dbReference>
<evidence type="ECO:0000259" key="3">
    <source>
        <dbReference type="SMART" id="SM00062"/>
    </source>
</evidence>
<dbReference type="InterPro" id="IPR001638">
    <property type="entry name" value="Solute-binding_3/MltF_N"/>
</dbReference>
<evidence type="ECO:0000256" key="2">
    <source>
        <dbReference type="SAM" id="SignalP"/>
    </source>
</evidence>
<proteinExistence type="predicted"/>
<dbReference type="OrthoDB" id="9774451at2"/>
<reference evidence="5 6" key="1">
    <citation type="submission" date="2019-03" db="EMBL/GenBank/DDBJ databases">
        <title>Subsurface microbial communities from deep shales in Ohio and West Virginia, USA.</title>
        <authorList>
            <person name="Wrighton K."/>
        </authorList>
    </citation>
    <scope>NUCLEOTIDE SEQUENCE [LARGE SCALE GENOMIC DNA]</scope>
    <source>
        <strain evidence="5 6">MSL9.2</strain>
    </source>
</reference>
<name>A0A4R7Z8R2_9FIRM</name>
<accession>A0A4R7Z8R2</accession>